<sequence>MIHDIKKLYKHIRDYKNLCEIFGNILDAPSKGGNISIKEDKYLIIKSSGEDLKKEHNVSILINGVNAYSYCDGQIIKNIIKPSMEIGMHTVFKNKYVVHYHPIYVLPYLCSDNYNFNKAIDCDIVDFILPGGELFKYLQSVYIYKESGVVMLKNHGVILYSEEISDLFKLYKTIKDTFFIKNNNFYTPDDAVDSNNCELWLFRNVIENIAHKYNLNLKLLNQHEVNKLLSLPDEIYRQIKMKDKD</sequence>
<dbReference type="AlphaFoldDB" id="A0A5C7E410"/>
<gene>
    <name evidence="2" type="ORF">FPD38_00610</name>
</gene>
<dbReference type="SUPFAM" id="SSF53639">
    <property type="entry name" value="AraD/HMP-PK domain-like"/>
    <property type="match status" value="1"/>
</dbReference>
<name>A0A5C7E410_9BACT</name>
<comment type="caution">
    <text evidence="2">The sequence shown here is derived from an EMBL/GenBank/DDBJ whole genome shotgun (WGS) entry which is preliminary data.</text>
</comment>
<feature type="domain" description="Class II aldolase/adducin N-terminal" evidence="1">
    <location>
        <begin position="13"/>
        <end position="172"/>
    </location>
</feature>
<dbReference type="Proteomes" id="UP000321629">
    <property type="component" value="Unassembled WGS sequence"/>
</dbReference>
<evidence type="ECO:0000313" key="3">
    <source>
        <dbReference type="Proteomes" id="UP000321629"/>
    </source>
</evidence>
<dbReference type="RefSeq" id="WP_147554877.1">
    <property type="nucleotide sequence ID" value="NZ_VOWJ01000010.1"/>
</dbReference>
<dbReference type="InterPro" id="IPR036409">
    <property type="entry name" value="Aldolase_II/adducin_N_sf"/>
</dbReference>
<dbReference type="Pfam" id="PF00596">
    <property type="entry name" value="Aldolase_II"/>
    <property type="match status" value="1"/>
</dbReference>
<organism evidence="2 3">
    <name type="scientific">Campylobacter volucris</name>
    <dbReference type="NCBI Taxonomy" id="1031542"/>
    <lineage>
        <taxon>Bacteria</taxon>
        <taxon>Pseudomonadati</taxon>
        <taxon>Campylobacterota</taxon>
        <taxon>Epsilonproteobacteria</taxon>
        <taxon>Campylobacterales</taxon>
        <taxon>Campylobacteraceae</taxon>
        <taxon>Campylobacter</taxon>
    </lineage>
</organism>
<dbReference type="Gene3D" id="3.40.225.10">
    <property type="entry name" value="Class II aldolase/adducin N-terminal domain"/>
    <property type="match status" value="1"/>
</dbReference>
<dbReference type="EMBL" id="VOWJ01000010">
    <property type="protein sequence ID" value="TXE89749.1"/>
    <property type="molecule type" value="Genomic_DNA"/>
</dbReference>
<evidence type="ECO:0000313" key="2">
    <source>
        <dbReference type="EMBL" id="TXE89749.1"/>
    </source>
</evidence>
<accession>A0A5C7E410</accession>
<dbReference type="SMART" id="SM01007">
    <property type="entry name" value="Aldolase_II"/>
    <property type="match status" value="1"/>
</dbReference>
<evidence type="ECO:0000259" key="1">
    <source>
        <dbReference type="SMART" id="SM01007"/>
    </source>
</evidence>
<reference evidence="2 3" key="1">
    <citation type="submission" date="2019-07" db="EMBL/GenBank/DDBJ databases">
        <title>Rapid identification of Enteric Bacteria from Whole Genome Sequences (WGS) using Average Nucleotide Identity (ANI).</title>
        <authorList>
            <person name="Lane C."/>
        </authorList>
    </citation>
    <scope>NUCLEOTIDE SEQUENCE [LARGE SCALE GENOMIC DNA]</scope>
    <source>
        <strain evidence="2 3">2016D-0084</strain>
    </source>
</reference>
<proteinExistence type="predicted"/>
<protein>
    <submittedName>
        <fullName evidence="2">Class II aldolase/adducin family protein</fullName>
    </submittedName>
</protein>
<dbReference type="InterPro" id="IPR001303">
    <property type="entry name" value="Aldolase_II/adducin_N"/>
</dbReference>